<evidence type="ECO:0000256" key="3">
    <source>
        <dbReference type="ARBA" id="ARBA00022676"/>
    </source>
</evidence>
<keyword evidence="6 10" id="KW-0573">Peptidoglycan synthesis</keyword>
<dbReference type="InterPro" id="IPR006009">
    <property type="entry name" value="GlcNAc_MurG"/>
</dbReference>
<keyword evidence="3 10" id="KW-0328">Glycosyltransferase</keyword>
<evidence type="ECO:0000256" key="1">
    <source>
        <dbReference type="ARBA" id="ARBA00022475"/>
    </source>
</evidence>
<dbReference type="GO" id="GO:0005975">
    <property type="term" value="P:carbohydrate metabolic process"/>
    <property type="evidence" value="ECO:0007669"/>
    <property type="project" value="InterPro"/>
</dbReference>
<dbReference type="GO" id="GO:0008360">
    <property type="term" value="P:regulation of cell shape"/>
    <property type="evidence" value="ECO:0007669"/>
    <property type="project" value="UniProtKB-KW"/>
</dbReference>
<organism evidence="13 14">
    <name type="scientific">Nocardia cyriacigeorgica</name>
    <dbReference type="NCBI Taxonomy" id="135487"/>
    <lineage>
        <taxon>Bacteria</taxon>
        <taxon>Bacillati</taxon>
        <taxon>Actinomycetota</taxon>
        <taxon>Actinomycetes</taxon>
        <taxon>Mycobacteriales</taxon>
        <taxon>Nocardiaceae</taxon>
        <taxon>Nocardia</taxon>
    </lineage>
</organism>
<dbReference type="HAMAP" id="MF_00033">
    <property type="entry name" value="MurG"/>
    <property type="match status" value="1"/>
</dbReference>
<protein>
    <recommendedName>
        <fullName evidence="10">UDP-N-acetylglucosamine--N-acetylmuramyl-(pentapeptide) pyrophosphoryl-undecaprenol N-acetylglucosamine transferase</fullName>
        <ecNumber evidence="10">2.4.1.227</ecNumber>
    </recommendedName>
    <alternativeName>
        <fullName evidence="10">Undecaprenyl-PP-MurNAc-pentapeptide-UDPGlcNAc GlcNAc transferase</fullName>
    </alternativeName>
</protein>
<comment type="catalytic activity">
    <reaction evidence="10">
        <text>di-trans,octa-cis-undecaprenyl diphospho-N-acetyl-alpha-D-muramoyl-L-alanyl-D-glutamyl-meso-2,6-diaminopimeloyl-D-alanyl-D-alanine + UDP-N-acetyl-alpha-D-glucosamine = di-trans,octa-cis-undecaprenyl diphospho-[N-acetyl-alpha-D-glucosaminyl-(1-&gt;4)]-N-acetyl-alpha-D-muramoyl-L-alanyl-D-glutamyl-meso-2,6-diaminopimeloyl-D-alanyl-D-alanine + UDP + H(+)</text>
        <dbReference type="Rhea" id="RHEA:31227"/>
        <dbReference type="ChEBI" id="CHEBI:15378"/>
        <dbReference type="ChEBI" id="CHEBI:57705"/>
        <dbReference type="ChEBI" id="CHEBI:58223"/>
        <dbReference type="ChEBI" id="CHEBI:61387"/>
        <dbReference type="ChEBI" id="CHEBI:61388"/>
        <dbReference type="EC" id="2.4.1.227"/>
    </reaction>
</comment>
<evidence type="ECO:0000256" key="5">
    <source>
        <dbReference type="ARBA" id="ARBA00022960"/>
    </source>
</evidence>
<feature type="domain" description="Glycosyltransferase family 28 N-terminal" evidence="11">
    <location>
        <begin position="3"/>
        <end position="148"/>
    </location>
</feature>
<dbReference type="GO" id="GO:0005886">
    <property type="term" value="C:plasma membrane"/>
    <property type="evidence" value="ECO:0007669"/>
    <property type="project" value="UniProtKB-SubCell"/>
</dbReference>
<name>A0A5R8P5D4_9NOCA</name>
<accession>A0A5R8P5D4</accession>
<keyword evidence="4 10" id="KW-0808">Transferase</keyword>
<comment type="caution">
    <text evidence="10">Lacks conserved residue(s) required for the propagation of feature annotation.</text>
</comment>
<evidence type="ECO:0000256" key="6">
    <source>
        <dbReference type="ARBA" id="ARBA00022984"/>
    </source>
</evidence>
<dbReference type="EMBL" id="VBUU01000055">
    <property type="protein sequence ID" value="TLF92939.1"/>
    <property type="molecule type" value="Genomic_DNA"/>
</dbReference>
<evidence type="ECO:0000313" key="14">
    <source>
        <dbReference type="Proteomes" id="UP000308349"/>
    </source>
</evidence>
<dbReference type="GO" id="GO:0051301">
    <property type="term" value="P:cell division"/>
    <property type="evidence" value="ECO:0007669"/>
    <property type="project" value="UniProtKB-KW"/>
</dbReference>
<feature type="domain" description="Glycosyl transferase family 28 C-terminal" evidence="12">
    <location>
        <begin position="199"/>
        <end position="366"/>
    </location>
</feature>
<keyword evidence="8 10" id="KW-0131">Cell cycle</keyword>
<dbReference type="GO" id="GO:0009252">
    <property type="term" value="P:peptidoglycan biosynthetic process"/>
    <property type="evidence" value="ECO:0007669"/>
    <property type="project" value="UniProtKB-UniRule"/>
</dbReference>
<keyword evidence="1 10" id="KW-1003">Cell membrane</keyword>
<dbReference type="OrthoDB" id="9808936at2"/>
<feature type="binding site" evidence="10">
    <location>
        <position position="174"/>
    </location>
    <ligand>
        <name>UDP-N-acetyl-alpha-D-glucosamine</name>
        <dbReference type="ChEBI" id="CHEBI:57705"/>
    </ligand>
</feature>
<dbReference type="InterPro" id="IPR007235">
    <property type="entry name" value="Glyco_trans_28_C"/>
</dbReference>
<dbReference type="GO" id="GO:0051991">
    <property type="term" value="F:UDP-N-acetyl-D-glucosamine:N-acetylmuramoyl-L-alanyl-D-glutamyl-meso-2,6-diaminopimelyl-D-alanyl-D-alanine-diphosphoundecaprenol 4-beta-N-acetylglucosaminlytransferase activity"/>
    <property type="evidence" value="ECO:0007669"/>
    <property type="project" value="RHEA"/>
</dbReference>
<dbReference type="UniPathway" id="UPA00219"/>
<dbReference type="SUPFAM" id="SSF53756">
    <property type="entry name" value="UDP-Glycosyltransferase/glycogen phosphorylase"/>
    <property type="match status" value="1"/>
</dbReference>
<evidence type="ECO:0000256" key="4">
    <source>
        <dbReference type="ARBA" id="ARBA00022679"/>
    </source>
</evidence>
<feature type="binding site" evidence="10">
    <location>
        <begin position="10"/>
        <end position="12"/>
    </location>
    <ligand>
        <name>UDP-N-acetyl-alpha-D-glucosamine</name>
        <dbReference type="ChEBI" id="CHEBI:57705"/>
    </ligand>
</feature>
<comment type="caution">
    <text evidence="13">The sequence shown here is derived from an EMBL/GenBank/DDBJ whole genome shotgun (WGS) entry which is preliminary data.</text>
</comment>
<dbReference type="InterPro" id="IPR004276">
    <property type="entry name" value="GlycoTrans_28_N"/>
</dbReference>
<dbReference type="AlphaFoldDB" id="A0A5R8P5D4"/>
<evidence type="ECO:0000256" key="2">
    <source>
        <dbReference type="ARBA" id="ARBA00022618"/>
    </source>
</evidence>
<dbReference type="PANTHER" id="PTHR21015">
    <property type="entry name" value="UDP-N-ACETYLGLUCOSAMINE--N-ACETYLMURAMYL-(PENTAPEPTIDE) PYROPHOSPHORYL-UNDECAPRENOL N-ACETYLGLUCOSAMINE TRANSFERASE 1"/>
    <property type="match status" value="1"/>
</dbReference>
<keyword evidence="9 10" id="KW-0961">Cell wall biogenesis/degradation</keyword>
<reference evidence="13 14" key="1">
    <citation type="submission" date="2019-05" db="EMBL/GenBank/DDBJ databases">
        <title>Genomes sequences of two Nocardia cyriacigeorgica environmental isolates, type strains Nocardia asteroides ATCC 19247 and Nocardia cyriacigeorgica DSM 44484.</title>
        <authorList>
            <person name="Vautrin F."/>
            <person name="Bergeron E."/>
            <person name="Dubost A."/>
            <person name="Abrouk D."/>
            <person name="Rodriguez Nava V."/>
            <person name="Pujic P."/>
        </authorList>
    </citation>
    <scope>NUCLEOTIDE SEQUENCE [LARGE SCALE GENOMIC DNA]</scope>
    <source>
        <strain evidence="13 14">EML 1456</strain>
    </source>
</reference>
<dbReference type="Pfam" id="PF03033">
    <property type="entry name" value="Glyco_transf_28"/>
    <property type="match status" value="1"/>
</dbReference>
<dbReference type="EC" id="2.4.1.227" evidence="10"/>
<gene>
    <name evidence="10 13" type="primary">murG</name>
    <name evidence="13" type="ORF">FEK35_30300</name>
</gene>
<evidence type="ECO:0000256" key="7">
    <source>
        <dbReference type="ARBA" id="ARBA00023136"/>
    </source>
</evidence>
<evidence type="ECO:0000256" key="10">
    <source>
        <dbReference type="HAMAP-Rule" id="MF_00033"/>
    </source>
</evidence>
<dbReference type="PANTHER" id="PTHR21015:SF22">
    <property type="entry name" value="GLYCOSYLTRANSFERASE"/>
    <property type="match status" value="1"/>
</dbReference>
<evidence type="ECO:0000259" key="12">
    <source>
        <dbReference type="Pfam" id="PF04101"/>
    </source>
</evidence>
<comment type="function">
    <text evidence="10">Cell wall formation. Catalyzes the transfer of a GlcNAc subunit on undecaprenyl-pyrophosphoryl-MurNAc-pentapeptide (lipid intermediate I) to form undecaprenyl-pyrophosphoryl-MurNAc-(pentapeptide)GlcNAc (lipid intermediate II).</text>
</comment>
<evidence type="ECO:0000256" key="9">
    <source>
        <dbReference type="ARBA" id="ARBA00023316"/>
    </source>
</evidence>
<feature type="binding site" evidence="10">
    <location>
        <position position="309"/>
    </location>
    <ligand>
        <name>UDP-N-acetyl-alpha-D-glucosamine</name>
        <dbReference type="ChEBI" id="CHEBI:57705"/>
    </ligand>
</feature>
<keyword evidence="7 10" id="KW-0472">Membrane</keyword>
<dbReference type="GO" id="GO:0071555">
    <property type="term" value="P:cell wall organization"/>
    <property type="evidence" value="ECO:0007669"/>
    <property type="project" value="UniProtKB-KW"/>
</dbReference>
<dbReference type="NCBIfam" id="TIGR01133">
    <property type="entry name" value="murG"/>
    <property type="match status" value="1"/>
</dbReference>
<dbReference type="Proteomes" id="UP000308349">
    <property type="component" value="Unassembled WGS sequence"/>
</dbReference>
<comment type="similarity">
    <text evidence="10">Belongs to the glycosyltransferase 28 family. MurG subfamily.</text>
</comment>
<comment type="pathway">
    <text evidence="10">Cell wall biogenesis; peptidoglycan biosynthesis.</text>
</comment>
<keyword evidence="5 10" id="KW-0133">Cell shape</keyword>
<dbReference type="Gene3D" id="3.40.50.2000">
    <property type="entry name" value="Glycogen Phosphorylase B"/>
    <property type="match status" value="2"/>
</dbReference>
<dbReference type="Pfam" id="PF04101">
    <property type="entry name" value="Glyco_tran_28_C"/>
    <property type="match status" value="1"/>
</dbReference>
<keyword evidence="2 10" id="KW-0132">Cell division</keyword>
<dbReference type="GO" id="GO:0050511">
    <property type="term" value="F:undecaprenyldiphospho-muramoylpentapeptide beta-N-acetylglucosaminyltransferase activity"/>
    <property type="evidence" value="ECO:0007669"/>
    <property type="project" value="UniProtKB-UniRule"/>
</dbReference>
<evidence type="ECO:0000259" key="11">
    <source>
        <dbReference type="Pfam" id="PF03033"/>
    </source>
</evidence>
<comment type="subcellular location">
    <subcellularLocation>
        <location evidence="10">Cell membrane</location>
        <topology evidence="10">Peripheral membrane protein</topology>
        <orientation evidence="10">Cytoplasmic side</orientation>
    </subcellularLocation>
</comment>
<dbReference type="CDD" id="cd03785">
    <property type="entry name" value="GT28_MurG"/>
    <property type="match status" value="1"/>
</dbReference>
<evidence type="ECO:0000256" key="8">
    <source>
        <dbReference type="ARBA" id="ARBA00023306"/>
    </source>
</evidence>
<dbReference type="RefSeq" id="WP_138459135.1">
    <property type="nucleotide sequence ID" value="NZ_VBUU01000055.1"/>
</dbReference>
<proteinExistence type="inferred from homology"/>
<evidence type="ECO:0000313" key="13">
    <source>
        <dbReference type="EMBL" id="TLF92939.1"/>
    </source>
</evidence>
<sequence>MRVAIAGGGTGGHVFPALAVARELRAGDDPAQVLWFGQVDSLEQRTAAADGIDFTSVAVGKLRRERNPLRILNRANIADMARVPRGIVQAVRRLREYAPDVVLTTGGYVAVPVGVAAGVLRIPLVVHEQTVGLGLANRVLARAATVVAVTSEATVAMLPPQAATRAVVTGNPVRESVLAGSGHAAMERFGGGFDRGLPTVMVTGGAQGARQINTAVAEALEALLGRANIIHQAGAADLPVLRDAATALPGELAGRYFLTDFIDSAGMADALALAEVVVCRAGAGTIAELTALGKPAVLIPLASSAAGEQARAARLLEQTGAAITVSDTVTGQTVSAVVSGLLADPDARARLSKAARELGRPDAAARLAGLVRSAAAGVPFS</sequence>